<dbReference type="EMBL" id="QGKW02002228">
    <property type="protein sequence ID" value="KAF2537945.1"/>
    <property type="molecule type" value="Genomic_DNA"/>
</dbReference>
<sequence>MPHYSLIMREGRILCWVKTLKVTDCMSVRIEERQRGKQPDGTSRKRSKSKFGKKGLECAMEFLEVFRDICGAKGHLELHWRSYDRFTRGISTLTRVDGRGLAYPGGLPEAGRGADAGCDHASTQVASLPWPKINIFKGDFRLFYGNH</sequence>
<protein>
    <submittedName>
        <fullName evidence="1">Uncharacterized protein</fullName>
    </submittedName>
</protein>
<name>A0A8S9FVG3_BRACR</name>
<evidence type="ECO:0000313" key="2">
    <source>
        <dbReference type="Proteomes" id="UP000712281"/>
    </source>
</evidence>
<gene>
    <name evidence="1" type="ORF">F2Q68_00021662</name>
</gene>
<dbReference type="AlphaFoldDB" id="A0A8S9FVG3"/>
<dbReference type="Proteomes" id="UP000712281">
    <property type="component" value="Unassembled WGS sequence"/>
</dbReference>
<organism evidence="1 2">
    <name type="scientific">Brassica cretica</name>
    <name type="common">Mustard</name>
    <dbReference type="NCBI Taxonomy" id="69181"/>
    <lineage>
        <taxon>Eukaryota</taxon>
        <taxon>Viridiplantae</taxon>
        <taxon>Streptophyta</taxon>
        <taxon>Embryophyta</taxon>
        <taxon>Tracheophyta</taxon>
        <taxon>Spermatophyta</taxon>
        <taxon>Magnoliopsida</taxon>
        <taxon>eudicotyledons</taxon>
        <taxon>Gunneridae</taxon>
        <taxon>Pentapetalae</taxon>
        <taxon>rosids</taxon>
        <taxon>malvids</taxon>
        <taxon>Brassicales</taxon>
        <taxon>Brassicaceae</taxon>
        <taxon>Brassiceae</taxon>
        <taxon>Brassica</taxon>
    </lineage>
</organism>
<evidence type="ECO:0000313" key="1">
    <source>
        <dbReference type="EMBL" id="KAF2537945.1"/>
    </source>
</evidence>
<accession>A0A8S9FVG3</accession>
<comment type="caution">
    <text evidence="1">The sequence shown here is derived from an EMBL/GenBank/DDBJ whole genome shotgun (WGS) entry which is preliminary data.</text>
</comment>
<reference evidence="1" key="1">
    <citation type="submission" date="2019-12" db="EMBL/GenBank/DDBJ databases">
        <title>Genome sequencing and annotation of Brassica cretica.</title>
        <authorList>
            <person name="Studholme D.J."/>
            <person name="Sarris P.F."/>
        </authorList>
    </citation>
    <scope>NUCLEOTIDE SEQUENCE</scope>
    <source>
        <strain evidence="1">PFS-001/15</strain>
        <tissue evidence="1">Leaf</tissue>
    </source>
</reference>
<proteinExistence type="predicted"/>